<organism evidence="1 2">
    <name type="scientific">Paraglaciecola arctica BSs20135</name>
    <dbReference type="NCBI Taxonomy" id="493475"/>
    <lineage>
        <taxon>Bacteria</taxon>
        <taxon>Pseudomonadati</taxon>
        <taxon>Pseudomonadota</taxon>
        <taxon>Gammaproteobacteria</taxon>
        <taxon>Alteromonadales</taxon>
        <taxon>Alteromonadaceae</taxon>
        <taxon>Paraglaciecola</taxon>
    </lineage>
</organism>
<accession>K6YSM5</accession>
<evidence type="ECO:0000313" key="2">
    <source>
        <dbReference type="Proteomes" id="UP000006327"/>
    </source>
</evidence>
<name>K6YSM5_9ALTE</name>
<dbReference type="eggNOG" id="COG3356">
    <property type="taxonomic scope" value="Bacteria"/>
</dbReference>
<dbReference type="EMBL" id="BAEO01000060">
    <property type="protein sequence ID" value="GAC21177.1"/>
    <property type="molecule type" value="Genomic_DNA"/>
</dbReference>
<protein>
    <recommendedName>
        <fullName evidence="3">Neutral/alkaline non-lysosomal ceramidase N-terminal domain-containing protein</fullName>
    </recommendedName>
</protein>
<dbReference type="RefSeq" id="WP_007623833.1">
    <property type="nucleotide sequence ID" value="NZ_BAEO01000060.1"/>
</dbReference>
<dbReference type="STRING" id="493475.GARC_4235"/>
<evidence type="ECO:0000313" key="1">
    <source>
        <dbReference type="EMBL" id="GAC21177.1"/>
    </source>
</evidence>
<gene>
    <name evidence="1" type="ORF">GARC_4235</name>
</gene>
<evidence type="ECO:0008006" key="3">
    <source>
        <dbReference type="Google" id="ProtNLM"/>
    </source>
</evidence>
<comment type="caution">
    <text evidence="1">The sequence shown here is derived from an EMBL/GenBank/DDBJ whole genome shotgun (WGS) entry which is preliminary data.</text>
</comment>
<sequence>MINVKKIITCFLFTSVLTGCVDDNDKDEIEVVIEPPKLSAGASSKSLLPTVNGSRTYLDNVPGWLSASEVDANNPGLFIADWDQGQVDVGNGDPDASWVHDDIRVTTLALDYDGQKVVLVSTDTYMHIAADVDKMIADARVNMSDDWVEAKILFHATHNHHGPGTAFSINDDWYQMASDQIALSIHEAIDAIEPATTKLATGMHGYGAFDQRDPRITDDRLNVMTFNAFDGGESIATMVQWASHPETTLGFEPDPAAVDCPSTEVNCNAEDRYFTADFPGVLQQRLKESHGGEVLYLNGAIGVLIATLHAPAWVVTDEHPVGNGHDVPEGAAMLREDCSSYECKNFLKTESIGHELFNAVVALIDQAEEFDISEITVTTNDYFTQMSNFGFSYLAATGGLGWQERDSYTCEIPFSVESCINHGFSTIDDPVFGSVLEGSVTKTRFTRVDFGDVGMMYMPGEVPPELVIGLPEDFSGASENYYLKSEYHAVGDDYIIPGYLLSLPSEDITFTVGLGTDQLGYHVPLSDYRIFCPDDVLASLGAPSCAELHSFSAIEGENWISGARCKAVTEKDAAMLEALGALVPVIEGICRYGQALGRADEHYHETNSLGWDLVDDMWKAAESLYQD</sequence>
<proteinExistence type="predicted"/>
<reference evidence="1 2" key="1">
    <citation type="journal article" date="2017" name="Antonie Van Leeuwenhoek">
        <title>Rhizobium rhizosphaerae sp. nov., a novel species isolated from rice rhizosphere.</title>
        <authorList>
            <person name="Zhao J.J."/>
            <person name="Zhang J."/>
            <person name="Zhang R.J."/>
            <person name="Zhang C.W."/>
            <person name="Yin H.Q."/>
            <person name="Zhang X.X."/>
        </authorList>
    </citation>
    <scope>NUCLEOTIDE SEQUENCE [LARGE SCALE GENOMIC DNA]</scope>
    <source>
        <strain evidence="1 2">BSs20135</strain>
    </source>
</reference>
<dbReference type="Proteomes" id="UP000006327">
    <property type="component" value="Unassembled WGS sequence"/>
</dbReference>
<keyword evidence="2" id="KW-1185">Reference proteome</keyword>
<dbReference type="PROSITE" id="PS51257">
    <property type="entry name" value="PROKAR_LIPOPROTEIN"/>
    <property type="match status" value="1"/>
</dbReference>
<dbReference type="OrthoDB" id="9122572at2"/>
<dbReference type="AlphaFoldDB" id="K6YSM5"/>